<comment type="subcellular location">
    <subcellularLocation>
        <location evidence="3 17">Cytoplasm</location>
    </subcellularLocation>
</comment>
<dbReference type="OrthoDB" id="9806583at2"/>
<evidence type="ECO:0000256" key="16">
    <source>
        <dbReference type="ARBA" id="ARBA00023285"/>
    </source>
</evidence>
<evidence type="ECO:0000313" key="20">
    <source>
        <dbReference type="EMBL" id="RKR74094.1"/>
    </source>
</evidence>
<feature type="binding site" evidence="17">
    <location>
        <begin position="81"/>
        <end position="86"/>
    </location>
    <ligand>
        <name>NAD(+)</name>
        <dbReference type="ChEBI" id="CHEBI:57540"/>
    </ligand>
</feature>
<dbReference type="InterPro" id="IPR050071">
    <property type="entry name" value="Dehydroquinate_synthase"/>
</dbReference>
<keyword evidence="11 17" id="KW-0547">Nucleotide-binding</keyword>
<dbReference type="Gene3D" id="3.40.50.1970">
    <property type="match status" value="1"/>
</dbReference>
<dbReference type="GO" id="GO:0008652">
    <property type="term" value="P:amino acid biosynthetic process"/>
    <property type="evidence" value="ECO:0007669"/>
    <property type="project" value="UniProtKB-KW"/>
</dbReference>
<dbReference type="AlphaFoldDB" id="A0A495IDL8"/>
<reference evidence="20 21" key="1">
    <citation type="submission" date="2018-10" db="EMBL/GenBank/DDBJ databases">
        <title>Sequencing the genomes of 1000 actinobacteria strains.</title>
        <authorList>
            <person name="Klenk H.-P."/>
        </authorList>
    </citation>
    <scope>NUCLEOTIDE SEQUENCE [LARGE SCALE GENOMIC DNA]</scope>
    <source>
        <strain evidence="20 21">DSM 17894</strain>
    </source>
</reference>
<organism evidence="20 21">
    <name type="scientific">Frondihabitans australicus</name>
    <dbReference type="NCBI Taxonomy" id="386892"/>
    <lineage>
        <taxon>Bacteria</taxon>
        <taxon>Bacillati</taxon>
        <taxon>Actinomycetota</taxon>
        <taxon>Actinomycetes</taxon>
        <taxon>Micrococcales</taxon>
        <taxon>Microbacteriaceae</taxon>
        <taxon>Frondihabitans</taxon>
    </lineage>
</organism>
<dbReference type="PANTHER" id="PTHR43622:SF7">
    <property type="entry name" value="3-DEHYDROQUINATE SYNTHASE, CHLOROPLASTIC"/>
    <property type="match status" value="1"/>
</dbReference>
<dbReference type="GO" id="GO:0046872">
    <property type="term" value="F:metal ion binding"/>
    <property type="evidence" value="ECO:0007669"/>
    <property type="project" value="UniProtKB-KW"/>
</dbReference>
<dbReference type="PANTHER" id="PTHR43622">
    <property type="entry name" value="3-DEHYDROQUINATE SYNTHASE"/>
    <property type="match status" value="1"/>
</dbReference>
<feature type="binding site" evidence="17">
    <location>
        <position position="161"/>
    </location>
    <ligand>
        <name>NAD(+)</name>
        <dbReference type="ChEBI" id="CHEBI:57540"/>
    </ligand>
</feature>
<evidence type="ECO:0000256" key="7">
    <source>
        <dbReference type="ARBA" id="ARBA00017684"/>
    </source>
</evidence>
<dbReference type="GO" id="GO:0000166">
    <property type="term" value="F:nucleotide binding"/>
    <property type="evidence" value="ECO:0007669"/>
    <property type="project" value="UniProtKB-KW"/>
</dbReference>
<evidence type="ECO:0000256" key="5">
    <source>
        <dbReference type="ARBA" id="ARBA00005412"/>
    </source>
</evidence>
<dbReference type="InterPro" id="IPR056179">
    <property type="entry name" value="DHQS_C"/>
</dbReference>
<dbReference type="UniPathway" id="UPA00053">
    <property type="reaction ID" value="UER00085"/>
</dbReference>
<dbReference type="EC" id="4.2.3.4" evidence="6 17"/>
<keyword evidence="21" id="KW-1185">Reference proteome</keyword>
<dbReference type="Gene3D" id="1.20.1090.10">
    <property type="entry name" value="Dehydroquinate synthase-like - alpha domain"/>
    <property type="match status" value="1"/>
</dbReference>
<evidence type="ECO:0000256" key="6">
    <source>
        <dbReference type="ARBA" id="ARBA00013031"/>
    </source>
</evidence>
<comment type="pathway">
    <text evidence="4 17">Metabolic intermediate biosynthesis; chorismate biosynthesis; chorismate from D-erythrose 4-phosphate and phosphoenolpyruvate: step 2/7.</text>
</comment>
<comment type="caution">
    <text evidence="20">The sequence shown here is derived from an EMBL/GenBank/DDBJ whole genome shotgun (WGS) entry which is preliminary data.</text>
</comment>
<keyword evidence="13 17" id="KW-0520">NAD</keyword>
<comment type="cofactor">
    <cofactor evidence="2 17">
        <name>NAD(+)</name>
        <dbReference type="ChEBI" id="CHEBI:57540"/>
    </cofactor>
</comment>
<evidence type="ECO:0000256" key="4">
    <source>
        <dbReference type="ARBA" id="ARBA00004661"/>
    </source>
</evidence>
<keyword evidence="12 17" id="KW-0862">Zinc</keyword>
<evidence type="ECO:0000259" key="18">
    <source>
        <dbReference type="Pfam" id="PF01761"/>
    </source>
</evidence>
<proteinExistence type="inferred from homology"/>
<dbReference type="Pfam" id="PF01761">
    <property type="entry name" value="DHQ_synthase"/>
    <property type="match status" value="1"/>
</dbReference>
<dbReference type="PIRSF" id="PIRSF001455">
    <property type="entry name" value="DHQ_synth"/>
    <property type="match status" value="1"/>
</dbReference>
<dbReference type="CDD" id="cd08195">
    <property type="entry name" value="DHQS"/>
    <property type="match status" value="1"/>
</dbReference>
<feature type="binding site" evidence="17">
    <location>
        <position position="257"/>
    </location>
    <ligand>
        <name>Zn(2+)</name>
        <dbReference type="ChEBI" id="CHEBI:29105"/>
    </ligand>
</feature>
<dbReference type="HAMAP" id="MF_00110">
    <property type="entry name" value="DHQ_synthase"/>
    <property type="match status" value="1"/>
</dbReference>
<evidence type="ECO:0000256" key="12">
    <source>
        <dbReference type="ARBA" id="ARBA00022833"/>
    </source>
</evidence>
<feature type="binding site" evidence="17">
    <location>
        <position position="152"/>
    </location>
    <ligand>
        <name>NAD(+)</name>
        <dbReference type="ChEBI" id="CHEBI:57540"/>
    </ligand>
</feature>
<keyword evidence="15 17" id="KW-0456">Lyase</keyword>
<evidence type="ECO:0000256" key="14">
    <source>
        <dbReference type="ARBA" id="ARBA00023141"/>
    </source>
</evidence>
<gene>
    <name evidence="17" type="primary">aroB</name>
    <name evidence="20" type="ORF">C8E83_1200</name>
</gene>
<dbReference type="GO" id="GO:0003856">
    <property type="term" value="F:3-dehydroquinate synthase activity"/>
    <property type="evidence" value="ECO:0007669"/>
    <property type="project" value="UniProtKB-UniRule"/>
</dbReference>
<keyword evidence="10 17" id="KW-0479">Metal-binding</keyword>
<feature type="binding site" evidence="17">
    <location>
        <position position="194"/>
    </location>
    <ligand>
        <name>Zn(2+)</name>
        <dbReference type="ChEBI" id="CHEBI:29105"/>
    </ligand>
</feature>
<protein>
    <recommendedName>
        <fullName evidence="7 17">3-dehydroquinate synthase</fullName>
        <shortName evidence="17">DHQS</shortName>
        <ecNumber evidence="6 17">4.2.3.4</ecNumber>
    </recommendedName>
</protein>
<evidence type="ECO:0000256" key="11">
    <source>
        <dbReference type="ARBA" id="ARBA00022741"/>
    </source>
</evidence>
<feature type="binding site" evidence="17">
    <location>
        <begin position="115"/>
        <end position="119"/>
    </location>
    <ligand>
        <name>NAD(+)</name>
        <dbReference type="ChEBI" id="CHEBI:57540"/>
    </ligand>
</feature>
<keyword evidence="8 17" id="KW-0963">Cytoplasm</keyword>
<comment type="catalytic activity">
    <reaction evidence="1 17">
        <text>7-phospho-2-dehydro-3-deoxy-D-arabino-heptonate = 3-dehydroquinate + phosphate</text>
        <dbReference type="Rhea" id="RHEA:21968"/>
        <dbReference type="ChEBI" id="CHEBI:32364"/>
        <dbReference type="ChEBI" id="CHEBI:43474"/>
        <dbReference type="ChEBI" id="CHEBI:58394"/>
        <dbReference type="EC" id="4.2.3.4"/>
    </reaction>
</comment>
<comment type="similarity">
    <text evidence="5 17">Belongs to the sugar phosphate cyclases superfamily. Dehydroquinate synthase family.</text>
</comment>
<comment type="function">
    <text evidence="17">Catalyzes the conversion of 3-deoxy-D-arabino-heptulosonate 7-phosphate (DAHP) to dehydroquinate (DHQ).</text>
</comment>
<dbReference type="FunFam" id="3.40.50.1970:FF:000012">
    <property type="entry name" value="3-dehydroquinate synthase"/>
    <property type="match status" value="1"/>
</dbReference>
<keyword evidence="14 17" id="KW-0057">Aromatic amino acid biosynthesis</keyword>
<evidence type="ECO:0000313" key="21">
    <source>
        <dbReference type="Proteomes" id="UP000280008"/>
    </source>
</evidence>
<name>A0A495IDL8_9MICO</name>
<dbReference type="Proteomes" id="UP000280008">
    <property type="component" value="Unassembled WGS sequence"/>
</dbReference>
<keyword evidence="16 17" id="KW-0170">Cobalt</keyword>
<dbReference type="InterPro" id="IPR030963">
    <property type="entry name" value="DHQ_synth_fam"/>
</dbReference>
<dbReference type="Pfam" id="PF24621">
    <property type="entry name" value="DHQS_C"/>
    <property type="match status" value="1"/>
</dbReference>
<evidence type="ECO:0000256" key="13">
    <source>
        <dbReference type="ARBA" id="ARBA00023027"/>
    </source>
</evidence>
<accession>A0A495IDL8</accession>
<dbReference type="GO" id="GO:0009423">
    <property type="term" value="P:chorismate biosynthetic process"/>
    <property type="evidence" value="ECO:0007669"/>
    <property type="project" value="UniProtKB-UniRule"/>
</dbReference>
<dbReference type="GO" id="GO:0009073">
    <property type="term" value="P:aromatic amino acid family biosynthetic process"/>
    <property type="evidence" value="ECO:0007669"/>
    <property type="project" value="UniProtKB-KW"/>
</dbReference>
<dbReference type="InterPro" id="IPR030960">
    <property type="entry name" value="DHQS/DOIS_N"/>
</dbReference>
<dbReference type="SUPFAM" id="SSF56796">
    <property type="entry name" value="Dehydroquinate synthase-like"/>
    <property type="match status" value="1"/>
</dbReference>
<dbReference type="GO" id="GO:0005737">
    <property type="term" value="C:cytoplasm"/>
    <property type="evidence" value="ECO:0007669"/>
    <property type="project" value="UniProtKB-SubCell"/>
</dbReference>
<evidence type="ECO:0000256" key="10">
    <source>
        <dbReference type="ARBA" id="ARBA00022723"/>
    </source>
</evidence>
<feature type="binding site" evidence="17">
    <location>
        <begin position="139"/>
        <end position="140"/>
    </location>
    <ligand>
        <name>NAD(+)</name>
        <dbReference type="ChEBI" id="CHEBI:57540"/>
    </ligand>
</feature>
<evidence type="ECO:0000259" key="19">
    <source>
        <dbReference type="Pfam" id="PF24621"/>
    </source>
</evidence>
<evidence type="ECO:0000256" key="8">
    <source>
        <dbReference type="ARBA" id="ARBA00022490"/>
    </source>
</evidence>
<sequence>MTTETEGPTAGVPTTVIDVPGATPYEVRVGRGLTGELPQILGPKVKKVLIVHAPPLGARAETLRESLVADGYETLLAEVPDAEAGKRVEVAAFCWQILGQADFTRTDAVIGLGGGATTDLAGFVAATWLRGVKLVQIPTTVLAMVDASVGGKTGINTNEGKNLVGSFYAPAGVLVDFELLDGLARNEILAGFAEIVKAGFIAEPEILDIIEASVDRVVDPTTPEFRRVVELSIALKARVVGEDFKESGLREILNYGHTLGHAIEHAERYQWRHGAAVAVGMVFVAELSRLAGRLSDDVVDRHRSILESLGLPTSYPLGRWSTLLATMQRDKKARAGMLRFIVLDDLARPTVLEAPDNSLLYAAYQEIGS</sequence>
<dbReference type="EMBL" id="RBKS01000001">
    <property type="protein sequence ID" value="RKR74094.1"/>
    <property type="molecule type" value="Genomic_DNA"/>
</dbReference>
<evidence type="ECO:0000256" key="2">
    <source>
        <dbReference type="ARBA" id="ARBA00001911"/>
    </source>
</evidence>
<feature type="domain" description="3-dehydroquinate synthase C-terminal" evidence="19">
    <location>
        <begin position="191"/>
        <end position="333"/>
    </location>
</feature>
<evidence type="ECO:0000256" key="1">
    <source>
        <dbReference type="ARBA" id="ARBA00001393"/>
    </source>
</evidence>
<comment type="cofactor">
    <cofactor evidence="17">
        <name>Co(2+)</name>
        <dbReference type="ChEBI" id="CHEBI:48828"/>
    </cofactor>
    <cofactor evidence="17">
        <name>Zn(2+)</name>
        <dbReference type="ChEBI" id="CHEBI:29105"/>
    </cofactor>
    <text evidence="17">Binds 1 divalent metal cation per subunit. Can use either Co(2+) or Zn(2+).</text>
</comment>
<feature type="domain" description="3-dehydroquinate synthase N-terminal" evidence="18">
    <location>
        <begin position="78"/>
        <end position="188"/>
    </location>
</feature>
<evidence type="ECO:0000256" key="15">
    <source>
        <dbReference type="ARBA" id="ARBA00023239"/>
    </source>
</evidence>
<dbReference type="InterPro" id="IPR016037">
    <property type="entry name" value="DHQ_synth_AroB"/>
</dbReference>
<dbReference type="RefSeq" id="WP_121368877.1">
    <property type="nucleotide sequence ID" value="NZ_RBKS01000001.1"/>
</dbReference>
<comment type="caution">
    <text evidence="17">Lacks conserved residue(s) required for the propagation of feature annotation.</text>
</comment>
<evidence type="ECO:0000256" key="9">
    <source>
        <dbReference type="ARBA" id="ARBA00022605"/>
    </source>
</evidence>
<keyword evidence="9 17" id="KW-0028">Amino-acid biosynthesis</keyword>
<dbReference type="NCBIfam" id="TIGR01357">
    <property type="entry name" value="aroB"/>
    <property type="match status" value="1"/>
</dbReference>
<evidence type="ECO:0000256" key="3">
    <source>
        <dbReference type="ARBA" id="ARBA00004496"/>
    </source>
</evidence>
<evidence type="ECO:0000256" key="17">
    <source>
        <dbReference type="HAMAP-Rule" id="MF_00110"/>
    </source>
</evidence>
<feature type="binding site" evidence="17">
    <location>
        <position position="273"/>
    </location>
    <ligand>
        <name>Zn(2+)</name>
        <dbReference type="ChEBI" id="CHEBI:29105"/>
    </ligand>
</feature>